<evidence type="ECO:0000313" key="1">
    <source>
        <dbReference type="EMBL" id="TDL23490.1"/>
    </source>
</evidence>
<accession>A0A4Y7Q9K4</accession>
<protein>
    <submittedName>
        <fullName evidence="1">Uncharacterized protein</fullName>
    </submittedName>
</protein>
<dbReference type="Proteomes" id="UP000294933">
    <property type="component" value="Unassembled WGS sequence"/>
</dbReference>
<sequence length="161" mass="18052">MDLTTLVVELEMVPESKGVDVEERTESSIHFSRLSITARGDIGKNKDSEEIRENGASRRYSMWRLGILMVSWLSSLADAFRRHTDDMTFSECIFCASPNRDHAIPQAGDVYGVYPSMRSAVESIGAVKTTPLMPVPSVTNFVLPFFVWFGQRCGLGENIKR</sequence>
<name>A0A4Y7Q9K4_9AGAM</name>
<dbReference type="EMBL" id="ML170170">
    <property type="protein sequence ID" value="TDL23490.1"/>
    <property type="molecule type" value="Genomic_DNA"/>
</dbReference>
<reference evidence="1 2" key="1">
    <citation type="submission" date="2018-06" db="EMBL/GenBank/DDBJ databases">
        <title>A transcriptomic atlas of mushroom development highlights an independent origin of complex multicellularity.</title>
        <authorList>
            <consortium name="DOE Joint Genome Institute"/>
            <person name="Krizsan K."/>
            <person name="Almasi E."/>
            <person name="Merenyi Z."/>
            <person name="Sahu N."/>
            <person name="Viragh M."/>
            <person name="Koszo T."/>
            <person name="Mondo S."/>
            <person name="Kiss B."/>
            <person name="Balint B."/>
            <person name="Kues U."/>
            <person name="Barry K."/>
            <person name="Hegedus J.C."/>
            <person name="Henrissat B."/>
            <person name="Johnson J."/>
            <person name="Lipzen A."/>
            <person name="Ohm R."/>
            <person name="Nagy I."/>
            <person name="Pangilinan J."/>
            <person name="Yan J."/>
            <person name="Xiong Y."/>
            <person name="Grigoriev I.V."/>
            <person name="Hibbett D.S."/>
            <person name="Nagy L.G."/>
        </authorList>
    </citation>
    <scope>NUCLEOTIDE SEQUENCE [LARGE SCALE GENOMIC DNA]</scope>
    <source>
        <strain evidence="1 2">SZMC22713</strain>
    </source>
</reference>
<dbReference type="VEuPathDB" id="FungiDB:BD410DRAFT_802726"/>
<evidence type="ECO:0000313" key="2">
    <source>
        <dbReference type="Proteomes" id="UP000294933"/>
    </source>
</evidence>
<proteinExistence type="predicted"/>
<dbReference type="AlphaFoldDB" id="A0A4Y7Q9K4"/>
<keyword evidence="2" id="KW-1185">Reference proteome</keyword>
<organism evidence="1 2">
    <name type="scientific">Rickenella mellea</name>
    <dbReference type="NCBI Taxonomy" id="50990"/>
    <lineage>
        <taxon>Eukaryota</taxon>
        <taxon>Fungi</taxon>
        <taxon>Dikarya</taxon>
        <taxon>Basidiomycota</taxon>
        <taxon>Agaricomycotina</taxon>
        <taxon>Agaricomycetes</taxon>
        <taxon>Hymenochaetales</taxon>
        <taxon>Rickenellaceae</taxon>
        <taxon>Rickenella</taxon>
    </lineage>
</organism>
<gene>
    <name evidence="1" type="ORF">BD410DRAFT_802726</name>
</gene>